<dbReference type="InterPro" id="IPR000726">
    <property type="entry name" value="Glyco_hydro_19_cat"/>
</dbReference>
<dbReference type="Pfam" id="PF00182">
    <property type="entry name" value="Glyco_hydro_19"/>
    <property type="match status" value="1"/>
</dbReference>
<feature type="chain" id="PRO_5032321283" description="Glycoside hydrolase family 19 catalytic domain-containing protein" evidence="1">
    <location>
        <begin position="20"/>
        <end position="252"/>
    </location>
</feature>
<reference evidence="3" key="1">
    <citation type="submission" date="2021-02" db="EMBL/GenBank/DDBJ databases">
        <authorList>
            <person name="Nowell W R."/>
        </authorList>
    </citation>
    <scope>NUCLEOTIDE SEQUENCE</scope>
</reference>
<evidence type="ECO:0000259" key="2">
    <source>
        <dbReference type="Pfam" id="PF00182"/>
    </source>
</evidence>
<dbReference type="SUPFAM" id="SSF53955">
    <property type="entry name" value="Lysozyme-like"/>
    <property type="match status" value="1"/>
</dbReference>
<evidence type="ECO:0000313" key="4">
    <source>
        <dbReference type="Proteomes" id="UP000663887"/>
    </source>
</evidence>
<dbReference type="InterPro" id="IPR023346">
    <property type="entry name" value="Lysozyme-like_dom_sf"/>
</dbReference>
<dbReference type="Gene3D" id="1.10.530.10">
    <property type="match status" value="2"/>
</dbReference>
<feature type="domain" description="Glycoside hydrolase family 19 catalytic" evidence="2">
    <location>
        <begin position="87"/>
        <end position="125"/>
    </location>
</feature>
<feature type="signal peptide" evidence="1">
    <location>
        <begin position="1"/>
        <end position="19"/>
    </location>
</feature>
<evidence type="ECO:0000313" key="3">
    <source>
        <dbReference type="EMBL" id="CAF2134223.1"/>
    </source>
</evidence>
<dbReference type="GO" id="GO:0004568">
    <property type="term" value="F:chitinase activity"/>
    <property type="evidence" value="ECO:0007669"/>
    <property type="project" value="InterPro"/>
</dbReference>
<dbReference type="GO" id="GO:0006032">
    <property type="term" value="P:chitin catabolic process"/>
    <property type="evidence" value="ECO:0007669"/>
    <property type="project" value="InterPro"/>
</dbReference>
<dbReference type="Proteomes" id="UP000663887">
    <property type="component" value="Unassembled WGS sequence"/>
</dbReference>
<evidence type="ECO:0000256" key="1">
    <source>
        <dbReference type="SAM" id="SignalP"/>
    </source>
</evidence>
<organism evidence="3 4">
    <name type="scientific">Rotaria magnacalcarata</name>
    <dbReference type="NCBI Taxonomy" id="392030"/>
    <lineage>
        <taxon>Eukaryota</taxon>
        <taxon>Metazoa</taxon>
        <taxon>Spiralia</taxon>
        <taxon>Gnathifera</taxon>
        <taxon>Rotifera</taxon>
        <taxon>Eurotatoria</taxon>
        <taxon>Bdelloidea</taxon>
        <taxon>Philodinida</taxon>
        <taxon>Philodinidae</taxon>
        <taxon>Rotaria</taxon>
    </lineage>
</organism>
<gene>
    <name evidence="3" type="ORF">XDN619_LOCUS25329</name>
</gene>
<accession>A0A816WBN6</accession>
<dbReference type="GO" id="GO:0016998">
    <property type="term" value="P:cell wall macromolecule catabolic process"/>
    <property type="evidence" value="ECO:0007669"/>
    <property type="project" value="InterPro"/>
</dbReference>
<keyword evidence="1" id="KW-0732">Signal</keyword>
<protein>
    <recommendedName>
        <fullName evidence="2">Glycoside hydrolase family 19 catalytic domain-containing protein</fullName>
    </recommendedName>
</protein>
<sequence>MLKLMLLALIAANVHHCLSQSITAAQLKAIMPNSKHPEYLSHINAALTEGSINTCHRMAAFLAQLAHESGQLVYMEELASGAAYEGRANYREAGRALGIDLEANPQIVATPAVGFRTSVWFWTKHNLNALADAGTLDAFRQITRKINGGTNGQADRENYWAKAKSALGCGSGTGVVSCTAEGKTGQCIASTSCNGKSVAGLCPGAANIQCCIPAAVTCTANGRAGVCKDKATCTGTAHAGLCPGAANIQCCV</sequence>
<comment type="caution">
    <text evidence="3">The sequence shown here is derived from an EMBL/GenBank/DDBJ whole genome shotgun (WGS) entry which is preliminary data.</text>
</comment>
<proteinExistence type="predicted"/>
<dbReference type="EMBL" id="CAJNRG010011652">
    <property type="protein sequence ID" value="CAF2134223.1"/>
    <property type="molecule type" value="Genomic_DNA"/>
</dbReference>
<dbReference type="AlphaFoldDB" id="A0A816WBN6"/>
<name>A0A816WBN6_9BILA</name>